<dbReference type="GO" id="GO:0015081">
    <property type="term" value="F:sodium ion transmembrane transporter activity"/>
    <property type="evidence" value="ECO:0007669"/>
    <property type="project" value="InterPro"/>
</dbReference>
<dbReference type="Pfam" id="PF04277">
    <property type="entry name" value="OAD_gamma"/>
    <property type="match status" value="1"/>
</dbReference>
<evidence type="ECO:0000256" key="1">
    <source>
        <dbReference type="ARBA" id="ARBA00004236"/>
    </source>
</evidence>
<feature type="transmembrane region" description="Helical" evidence="6">
    <location>
        <begin position="6"/>
        <end position="28"/>
    </location>
</feature>
<dbReference type="InterPro" id="IPR005899">
    <property type="entry name" value="Na_pump_deCOase"/>
</dbReference>
<keyword evidence="2" id="KW-1003">Cell membrane</keyword>
<geneLocation type="plasmid" evidence="7 8">
    <name>unnamed2</name>
</geneLocation>
<evidence type="ECO:0008006" key="9">
    <source>
        <dbReference type="Google" id="ProtNLM"/>
    </source>
</evidence>
<sequence length="137" mass="14116">MQHILFILGGFTVVMGILALLYGVMALIGRAFVGRGQQPAPAPAARPAAAPAAPPGIPPHHLAAIAAAVAAVTGGRGRVLRVTAPPHKATSWALHGRSEQFASHRVRWDWAVPGPPHIEPPHPIPAALPAHGKGPEA</sequence>
<comment type="subcellular location">
    <subcellularLocation>
        <location evidence="1">Cell membrane</location>
    </subcellularLocation>
</comment>
<evidence type="ECO:0000256" key="6">
    <source>
        <dbReference type="SAM" id="Phobius"/>
    </source>
</evidence>
<dbReference type="GO" id="GO:0005886">
    <property type="term" value="C:plasma membrane"/>
    <property type="evidence" value="ECO:0007669"/>
    <property type="project" value="UniProtKB-SubCell"/>
</dbReference>
<keyword evidence="4 6" id="KW-1133">Transmembrane helix</keyword>
<organism evidence="7 8">
    <name type="scientific">Azospirillum thermophilum</name>
    <dbReference type="NCBI Taxonomy" id="2202148"/>
    <lineage>
        <taxon>Bacteria</taxon>
        <taxon>Pseudomonadati</taxon>
        <taxon>Pseudomonadota</taxon>
        <taxon>Alphaproteobacteria</taxon>
        <taxon>Rhodospirillales</taxon>
        <taxon>Azospirillaceae</taxon>
        <taxon>Azospirillum</taxon>
    </lineage>
</organism>
<dbReference type="EMBL" id="CP029357">
    <property type="protein sequence ID" value="AWK89371.1"/>
    <property type="molecule type" value="Genomic_DNA"/>
</dbReference>
<keyword evidence="8" id="KW-1185">Reference proteome</keyword>
<dbReference type="OrthoDB" id="7360787at2"/>
<dbReference type="RefSeq" id="WP_109332567.1">
    <property type="nucleotide sequence ID" value="NZ_CP029357.1"/>
</dbReference>
<reference evidence="8" key="1">
    <citation type="submission" date="2018-05" db="EMBL/GenBank/DDBJ databases">
        <title>Azospirillum thermophila sp. nov., a novel isolated from hot spring.</title>
        <authorList>
            <person name="Zhao Z."/>
        </authorList>
    </citation>
    <scope>NUCLEOTIDE SEQUENCE [LARGE SCALE GENOMIC DNA]</scope>
    <source>
        <strain evidence="8">CFH 70021</strain>
        <plasmid evidence="8">unnamed2</plasmid>
    </source>
</reference>
<gene>
    <name evidence="7" type="ORF">DEW08_25365</name>
</gene>
<evidence type="ECO:0000313" key="8">
    <source>
        <dbReference type="Proteomes" id="UP000245629"/>
    </source>
</evidence>
<proteinExistence type="predicted"/>
<keyword evidence="3 6" id="KW-0812">Transmembrane</keyword>
<evidence type="ECO:0000313" key="7">
    <source>
        <dbReference type="EMBL" id="AWK89371.1"/>
    </source>
</evidence>
<dbReference type="Proteomes" id="UP000245629">
    <property type="component" value="Plasmid unnamed2"/>
</dbReference>
<evidence type="ECO:0000256" key="2">
    <source>
        <dbReference type="ARBA" id="ARBA00022475"/>
    </source>
</evidence>
<evidence type="ECO:0000256" key="4">
    <source>
        <dbReference type="ARBA" id="ARBA00022989"/>
    </source>
</evidence>
<protein>
    <recommendedName>
        <fullName evidence="9">Oxaloacetate decarboxylase gamma chain</fullName>
    </recommendedName>
</protein>
<name>A0A2S2CY12_9PROT</name>
<evidence type="ECO:0000256" key="5">
    <source>
        <dbReference type="ARBA" id="ARBA00023136"/>
    </source>
</evidence>
<keyword evidence="7" id="KW-0614">Plasmid</keyword>
<dbReference type="AlphaFoldDB" id="A0A2S2CY12"/>
<keyword evidence="5 6" id="KW-0472">Membrane</keyword>
<accession>A0A2S2CY12</accession>
<dbReference type="GO" id="GO:0036376">
    <property type="term" value="P:sodium ion export across plasma membrane"/>
    <property type="evidence" value="ECO:0007669"/>
    <property type="project" value="InterPro"/>
</dbReference>
<dbReference type="KEGG" id="azz:DEW08_25365"/>
<evidence type="ECO:0000256" key="3">
    <source>
        <dbReference type="ARBA" id="ARBA00022692"/>
    </source>
</evidence>